<dbReference type="PANTHER" id="PTHR17224">
    <property type="entry name" value="PEPTIDYL-TRNA HYDROLASE"/>
    <property type="match status" value="1"/>
</dbReference>
<comment type="caution">
    <text evidence="11">The sequence shown here is derived from an EMBL/GenBank/DDBJ whole genome shotgun (WGS) entry which is preliminary data.</text>
</comment>
<evidence type="ECO:0000256" key="8">
    <source>
        <dbReference type="HAMAP-Rule" id="MF_00083"/>
    </source>
</evidence>
<organism evidence="11 12">
    <name type="scientific">Limosilactobacillus mucosae</name>
    <name type="common">Lactobacillus mucosae</name>
    <dbReference type="NCBI Taxonomy" id="97478"/>
    <lineage>
        <taxon>Bacteria</taxon>
        <taxon>Bacillati</taxon>
        <taxon>Bacillota</taxon>
        <taxon>Bacilli</taxon>
        <taxon>Lactobacillales</taxon>
        <taxon>Lactobacillaceae</taxon>
        <taxon>Limosilactobacillus</taxon>
    </lineage>
</organism>
<keyword evidence="2 8" id="KW-0820">tRNA-binding</keyword>
<evidence type="ECO:0000256" key="5">
    <source>
        <dbReference type="ARBA" id="ARBA00038063"/>
    </source>
</evidence>
<comment type="catalytic activity">
    <reaction evidence="6 8 9">
        <text>an N-acyl-L-alpha-aminoacyl-tRNA + H2O = an N-acyl-L-amino acid + a tRNA + H(+)</text>
        <dbReference type="Rhea" id="RHEA:54448"/>
        <dbReference type="Rhea" id="RHEA-COMP:10123"/>
        <dbReference type="Rhea" id="RHEA-COMP:13883"/>
        <dbReference type="ChEBI" id="CHEBI:15377"/>
        <dbReference type="ChEBI" id="CHEBI:15378"/>
        <dbReference type="ChEBI" id="CHEBI:59874"/>
        <dbReference type="ChEBI" id="CHEBI:78442"/>
        <dbReference type="ChEBI" id="CHEBI:138191"/>
        <dbReference type="EC" id="3.1.1.29"/>
    </reaction>
</comment>
<dbReference type="CDD" id="cd00462">
    <property type="entry name" value="PTH"/>
    <property type="match status" value="1"/>
</dbReference>
<evidence type="ECO:0000256" key="10">
    <source>
        <dbReference type="RuleBase" id="RU004320"/>
    </source>
</evidence>
<dbReference type="NCBIfam" id="TIGR00447">
    <property type="entry name" value="pth"/>
    <property type="match status" value="1"/>
</dbReference>
<reference evidence="11 12" key="1">
    <citation type="submission" date="2014-09" db="EMBL/GenBank/DDBJ databases">
        <title>Lactobacillus mucosae CRL573 Genome Sequencing.</title>
        <authorList>
            <person name="Bleckwedel J."/>
            <person name="Teran L.C."/>
            <person name="Bonacina J."/>
            <person name="Saavedra L."/>
            <person name="Mozzi F.B."/>
            <person name="Raya R.R."/>
        </authorList>
    </citation>
    <scope>NUCLEOTIDE SEQUENCE [LARGE SCALE GENOMIC DNA]</scope>
    <source>
        <strain evidence="11 12">CRL573</strain>
    </source>
</reference>
<evidence type="ECO:0000313" key="11">
    <source>
        <dbReference type="EMBL" id="KGL66887.1"/>
    </source>
</evidence>
<comment type="subcellular location">
    <subcellularLocation>
        <location evidence="8">Cytoplasm</location>
    </subcellularLocation>
</comment>
<dbReference type="PROSITE" id="PS01195">
    <property type="entry name" value="PEPT_TRNA_HYDROL_1"/>
    <property type="match status" value="1"/>
</dbReference>
<protein>
    <recommendedName>
        <fullName evidence="7 8">Peptidyl-tRNA hydrolase</fullName>
        <shortName evidence="8">Pth</shortName>
        <ecNumber evidence="1 8">3.1.1.29</ecNumber>
    </recommendedName>
</protein>
<dbReference type="GO" id="GO:0005737">
    <property type="term" value="C:cytoplasm"/>
    <property type="evidence" value="ECO:0007669"/>
    <property type="project" value="UniProtKB-SubCell"/>
</dbReference>
<evidence type="ECO:0000256" key="9">
    <source>
        <dbReference type="RuleBase" id="RU000673"/>
    </source>
</evidence>
<dbReference type="Proteomes" id="UP000030001">
    <property type="component" value="Unassembled WGS sequence"/>
</dbReference>
<dbReference type="PANTHER" id="PTHR17224:SF1">
    <property type="entry name" value="PEPTIDYL-TRNA HYDROLASE"/>
    <property type="match status" value="1"/>
</dbReference>
<comment type="similarity">
    <text evidence="5 8 10">Belongs to the PTH family.</text>
</comment>
<evidence type="ECO:0000256" key="2">
    <source>
        <dbReference type="ARBA" id="ARBA00022555"/>
    </source>
</evidence>
<feature type="binding site" evidence="8">
    <location>
        <position position="65"/>
    </location>
    <ligand>
        <name>tRNA</name>
        <dbReference type="ChEBI" id="CHEBI:17843"/>
    </ligand>
</feature>
<dbReference type="GO" id="GO:0006515">
    <property type="term" value="P:protein quality control for misfolded or incompletely synthesized proteins"/>
    <property type="evidence" value="ECO:0007669"/>
    <property type="project" value="UniProtKB-UniRule"/>
</dbReference>
<comment type="function">
    <text evidence="8">Hydrolyzes ribosome-free peptidyl-tRNAs (with 1 or more amino acids incorporated), which drop off the ribosome during protein synthesis, or as a result of ribosome stalling.</text>
</comment>
<comment type="subunit">
    <text evidence="8">Monomer.</text>
</comment>
<evidence type="ECO:0000256" key="3">
    <source>
        <dbReference type="ARBA" id="ARBA00022801"/>
    </source>
</evidence>
<evidence type="ECO:0000313" key="12">
    <source>
        <dbReference type="Proteomes" id="UP000030001"/>
    </source>
</evidence>
<evidence type="ECO:0000256" key="4">
    <source>
        <dbReference type="ARBA" id="ARBA00022884"/>
    </source>
</evidence>
<feature type="binding site" evidence="8">
    <location>
        <position position="67"/>
    </location>
    <ligand>
        <name>tRNA</name>
        <dbReference type="ChEBI" id="CHEBI:17843"/>
    </ligand>
</feature>
<dbReference type="GO" id="GO:0000049">
    <property type="term" value="F:tRNA binding"/>
    <property type="evidence" value="ECO:0007669"/>
    <property type="project" value="UniProtKB-UniRule"/>
</dbReference>
<dbReference type="Pfam" id="PF01195">
    <property type="entry name" value="Pept_tRNA_hydro"/>
    <property type="match status" value="1"/>
</dbReference>
<evidence type="ECO:0000256" key="6">
    <source>
        <dbReference type="ARBA" id="ARBA00048707"/>
    </source>
</evidence>
<accession>A0A099YBV9</accession>
<feature type="binding site" evidence="8">
    <location>
        <position position="113"/>
    </location>
    <ligand>
        <name>tRNA</name>
        <dbReference type="ChEBI" id="CHEBI:17843"/>
    </ligand>
</feature>
<evidence type="ECO:0000256" key="1">
    <source>
        <dbReference type="ARBA" id="ARBA00013260"/>
    </source>
</evidence>
<dbReference type="EMBL" id="JROC01000031">
    <property type="protein sequence ID" value="KGL66887.1"/>
    <property type="molecule type" value="Genomic_DNA"/>
</dbReference>
<dbReference type="SUPFAM" id="SSF53178">
    <property type="entry name" value="Peptidyl-tRNA hydrolase-like"/>
    <property type="match status" value="1"/>
</dbReference>
<feature type="site" description="Stabilizes the basic form of H active site to accept a proton" evidence="8">
    <location>
        <position position="92"/>
    </location>
</feature>
<feature type="active site" description="Proton acceptor" evidence="8">
    <location>
        <position position="19"/>
    </location>
</feature>
<dbReference type="InterPro" id="IPR018171">
    <property type="entry name" value="Pept_tRNA_hydro_CS"/>
</dbReference>
<feature type="binding site" evidence="8">
    <location>
        <position position="14"/>
    </location>
    <ligand>
        <name>tRNA</name>
        <dbReference type="ChEBI" id="CHEBI:17843"/>
    </ligand>
</feature>
<comment type="function">
    <text evidence="8">Catalyzes the release of premature peptidyl moieties from peptidyl-tRNA molecules trapped in stalled 50S ribosomal subunits, and thus maintains levels of free tRNAs and 50S ribosomes.</text>
</comment>
<dbReference type="GO" id="GO:0004045">
    <property type="term" value="F:peptidyl-tRNA hydrolase activity"/>
    <property type="evidence" value="ECO:0007669"/>
    <property type="project" value="UniProtKB-UniRule"/>
</dbReference>
<dbReference type="HAMAP" id="MF_00083">
    <property type="entry name" value="Pept_tRNA_hydro_bact"/>
    <property type="match status" value="1"/>
</dbReference>
<dbReference type="EC" id="3.1.1.29" evidence="1 8"/>
<keyword evidence="3 8" id="KW-0378">Hydrolase</keyword>
<dbReference type="AlphaFoldDB" id="A0A099YBV9"/>
<evidence type="ECO:0000256" key="7">
    <source>
        <dbReference type="ARBA" id="ARBA00050038"/>
    </source>
</evidence>
<dbReference type="Gene3D" id="3.40.50.1470">
    <property type="entry name" value="Peptidyl-tRNA hydrolase"/>
    <property type="match status" value="1"/>
</dbReference>
<dbReference type="RefSeq" id="WP_034540027.1">
    <property type="nucleotide sequence ID" value="NZ_CABMGR010000006.1"/>
</dbReference>
<dbReference type="GO" id="GO:0072344">
    <property type="term" value="P:rescue of stalled ribosome"/>
    <property type="evidence" value="ECO:0007669"/>
    <property type="project" value="UniProtKB-UniRule"/>
</dbReference>
<feature type="site" description="Discriminates between blocked and unblocked aminoacyl-tRNA" evidence="8">
    <location>
        <position position="9"/>
    </location>
</feature>
<proteinExistence type="inferred from homology"/>
<dbReference type="InterPro" id="IPR036416">
    <property type="entry name" value="Pept_tRNA_hydro_sf"/>
</dbReference>
<keyword evidence="4 8" id="KW-0694">RNA-binding</keyword>
<dbReference type="InterPro" id="IPR001328">
    <property type="entry name" value="Pept_tRNA_hydro"/>
</dbReference>
<dbReference type="FunFam" id="3.40.50.1470:FF:000001">
    <property type="entry name" value="Peptidyl-tRNA hydrolase"/>
    <property type="match status" value="1"/>
</dbReference>
<gene>
    <name evidence="8" type="primary">pth</name>
    <name evidence="11" type="ORF">LX03_05170</name>
</gene>
<name>A0A099YBV9_LIMMU</name>
<keyword evidence="8" id="KW-0963">Cytoplasm</keyword>
<sequence length="186" mass="20598">MKMIVGLGNIGSRYDETRHNSGFMVVEQIARDYQLGAFSHTKYEAVAATGMIDGEKVMLVKPTTFMNDSGRAVKPLMDYYQVDLADLVVVADDLDMPVGRVRLKTHGASGGHNGLKSIIQYLGTKNFNRVKLGIDHPQNGTVVSHVLGRFTPQERPAFDQAVAVAEKALIDWVHGETFDQLMNQYN</sequence>